<dbReference type="AlphaFoldDB" id="A0A5C6MR40"/>
<organism evidence="2 3">
    <name type="scientific">Takifugu flavidus</name>
    <name type="common">sansaifugu</name>
    <dbReference type="NCBI Taxonomy" id="433684"/>
    <lineage>
        <taxon>Eukaryota</taxon>
        <taxon>Metazoa</taxon>
        <taxon>Chordata</taxon>
        <taxon>Craniata</taxon>
        <taxon>Vertebrata</taxon>
        <taxon>Euteleostomi</taxon>
        <taxon>Actinopterygii</taxon>
        <taxon>Neopterygii</taxon>
        <taxon>Teleostei</taxon>
        <taxon>Neoteleostei</taxon>
        <taxon>Acanthomorphata</taxon>
        <taxon>Eupercaria</taxon>
        <taxon>Tetraodontiformes</taxon>
        <taxon>Tetradontoidea</taxon>
        <taxon>Tetraodontidae</taxon>
        <taxon>Takifugu</taxon>
    </lineage>
</organism>
<feature type="compositionally biased region" description="Polar residues" evidence="1">
    <location>
        <begin position="23"/>
        <end position="40"/>
    </location>
</feature>
<protein>
    <submittedName>
        <fullName evidence="2">Uncharacterized protein</fullName>
    </submittedName>
</protein>
<sequence length="88" mass="9544">MKRRKEEKERGWEKEGSLMGAVNPTTLEQPSFSSSTSQQKIHAGALSIPRVSRQGSVEDGADKWTASEGPGQPCVILVRPVLNTLPLA</sequence>
<feature type="compositionally biased region" description="Basic and acidic residues" evidence="1">
    <location>
        <begin position="1"/>
        <end position="16"/>
    </location>
</feature>
<reference evidence="2 3" key="1">
    <citation type="submission" date="2019-04" db="EMBL/GenBank/DDBJ databases">
        <title>Chromosome genome assembly for Takifugu flavidus.</title>
        <authorList>
            <person name="Xiao S."/>
        </authorList>
    </citation>
    <scope>NUCLEOTIDE SEQUENCE [LARGE SCALE GENOMIC DNA]</scope>
    <source>
        <strain evidence="2">HTHZ2018</strain>
        <tissue evidence="2">Muscle</tissue>
    </source>
</reference>
<evidence type="ECO:0000256" key="1">
    <source>
        <dbReference type="SAM" id="MobiDB-lite"/>
    </source>
</evidence>
<feature type="region of interest" description="Disordered" evidence="1">
    <location>
        <begin position="1"/>
        <end position="70"/>
    </location>
</feature>
<evidence type="ECO:0000313" key="3">
    <source>
        <dbReference type="Proteomes" id="UP000324091"/>
    </source>
</evidence>
<proteinExistence type="predicted"/>
<dbReference type="EMBL" id="RHFK02000021">
    <property type="protein sequence ID" value="TWW56631.1"/>
    <property type="molecule type" value="Genomic_DNA"/>
</dbReference>
<dbReference type="Proteomes" id="UP000324091">
    <property type="component" value="Chromosome 8"/>
</dbReference>
<accession>A0A5C6MR40</accession>
<evidence type="ECO:0000313" key="2">
    <source>
        <dbReference type="EMBL" id="TWW56631.1"/>
    </source>
</evidence>
<gene>
    <name evidence="2" type="ORF">D4764_08G0006180</name>
</gene>
<name>A0A5C6MR40_9TELE</name>
<keyword evidence="3" id="KW-1185">Reference proteome</keyword>
<comment type="caution">
    <text evidence="2">The sequence shown here is derived from an EMBL/GenBank/DDBJ whole genome shotgun (WGS) entry which is preliminary data.</text>
</comment>